<dbReference type="AlphaFoldDB" id="A0A7X5P9I4"/>
<proteinExistence type="predicted"/>
<protein>
    <submittedName>
        <fullName evidence="2">Uncharacterized protein</fullName>
    </submittedName>
</protein>
<name>A0A7X5P9I4_CLOSG</name>
<evidence type="ECO:0000256" key="1">
    <source>
        <dbReference type="SAM" id="Phobius"/>
    </source>
</evidence>
<comment type="caution">
    <text evidence="2">The sequence shown here is derived from an EMBL/GenBank/DDBJ whole genome shotgun (WGS) entry which is preliminary data.</text>
</comment>
<organism evidence="2 3">
    <name type="scientific">Clostridium sporogenes</name>
    <dbReference type="NCBI Taxonomy" id="1509"/>
    <lineage>
        <taxon>Bacteria</taxon>
        <taxon>Bacillati</taxon>
        <taxon>Bacillota</taxon>
        <taxon>Clostridia</taxon>
        <taxon>Eubacteriales</taxon>
        <taxon>Clostridiaceae</taxon>
        <taxon>Clostridium</taxon>
    </lineage>
</organism>
<evidence type="ECO:0000313" key="3">
    <source>
        <dbReference type="Proteomes" id="UP000486601"/>
    </source>
</evidence>
<feature type="transmembrane region" description="Helical" evidence="1">
    <location>
        <begin position="21"/>
        <end position="42"/>
    </location>
</feature>
<keyword evidence="1" id="KW-1133">Transmembrane helix</keyword>
<gene>
    <name evidence="2" type="ORF">FDF70_10360</name>
</gene>
<evidence type="ECO:0000313" key="2">
    <source>
        <dbReference type="EMBL" id="NFR61875.1"/>
    </source>
</evidence>
<dbReference type="EMBL" id="SXCS01000005">
    <property type="protein sequence ID" value="NFR61875.1"/>
    <property type="molecule type" value="Genomic_DNA"/>
</dbReference>
<dbReference type="RefSeq" id="WP_040108545.1">
    <property type="nucleotide sequence ID" value="NZ_CP084367.1"/>
</dbReference>
<accession>A0A7X5P9I4</accession>
<dbReference type="Proteomes" id="UP000486601">
    <property type="component" value="Unassembled WGS sequence"/>
</dbReference>
<keyword evidence="1" id="KW-0472">Membrane</keyword>
<reference evidence="2 3" key="1">
    <citation type="submission" date="2019-04" db="EMBL/GenBank/DDBJ databases">
        <title>Genome sequencing of Clostridium botulinum Groups I-IV and Clostridium butyricum.</title>
        <authorList>
            <person name="Brunt J."/>
            <person name="Van Vliet A.H.M."/>
            <person name="Stringer S.C."/>
            <person name="Carter A.T."/>
            <person name="Peck M.W."/>
        </authorList>
    </citation>
    <scope>NUCLEOTIDE SEQUENCE [LARGE SCALE GENOMIC DNA]</scope>
    <source>
        <strain evidence="2 3">IFR 18/108</strain>
    </source>
</reference>
<sequence length="67" mass="7869">MSNTDFQSYKTSNPWRKPMSNITWGFVFTIMTFNFLGLQYILPTIGVGFIYTGFYDLRKENKELNNA</sequence>
<keyword evidence="1" id="KW-0812">Transmembrane</keyword>